<keyword evidence="6" id="KW-0418">Kinase</keyword>
<feature type="domain" description="Histidine kinase" evidence="9">
    <location>
        <begin position="141"/>
        <end position="367"/>
    </location>
</feature>
<evidence type="ECO:0000256" key="3">
    <source>
        <dbReference type="ARBA" id="ARBA00022553"/>
    </source>
</evidence>
<comment type="catalytic activity">
    <reaction evidence="1">
        <text>ATP + protein L-histidine = ADP + protein N-phospho-L-histidine.</text>
        <dbReference type="EC" id="2.7.13.3"/>
    </reaction>
</comment>
<dbReference type="RefSeq" id="WP_394836228.1">
    <property type="nucleotide sequence ID" value="NZ_CP089929.1"/>
</dbReference>
<dbReference type="InterPro" id="IPR035965">
    <property type="entry name" value="PAS-like_dom_sf"/>
</dbReference>
<dbReference type="InterPro" id="IPR036890">
    <property type="entry name" value="HATPase_C_sf"/>
</dbReference>
<dbReference type="Gene3D" id="3.30.565.10">
    <property type="entry name" value="Histidine kinase-like ATPase, C-terminal domain"/>
    <property type="match status" value="1"/>
</dbReference>
<dbReference type="SMART" id="SM00091">
    <property type="entry name" value="PAS"/>
    <property type="match status" value="1"/>
</dbReference>
<evidence type="ECO:0000256" key="2">
    <source>
        <dbReference type="ARBA" id="ARBA00012438"/>
    </source>
</evidence>
<dbReference type="Gene3D" id="1.10.287.130">
    <property type="match status" value="1"/>
</dbReference>
<dbReference type="GO" id="GO:0005524">
    <property type="term" value="F:ATP binding"/>
    <property type="evidence" value="ECO:0007669"/>
    <property type="project" value="UniProtKB-KW"/>
</dbReference>
<dbReference type="Proteomes" id="UP001374803">
    <property type="component" value="Chromosome"/>
</dbReference>
<evidence type="ECO:0000256" key="8">
    <source>
        <dbReference type="ARBA" id="ARBA00023012"/>
    </source>
</evidence>
<sequence length="369" mass="40821">MTLPCGFFRAAFEQAHDPMLAVGSDGRVLEVNRSACDLFALPREQILCRKMGDFVRPLREPAEPPSESGGFPSASNRESVFVRTDGSTHPLEVTVWSDVEPDVHLVMARDRRNGRDVHERENETHWLRADRLATFGMIAASVAHEVNNPLMYAMTSLRVVMEHMPEWAKLAEGNASGDLAVAIARDMHPLTIAFEGMARIAHLVRDLRGATRESDERAHVDLRNVLESCLNLAHGEIKQRARVVRDYDEDALVFGNAGRLGQVFLNLLVNAAQAIPEDQRGGEIRIAVRTVDDHWVRVEIADNGAGIAPGDMTRIFEPFYTTKPASEGTGLGLYIARAVVHEMGGRIDAESALGAGTTMRVTFPRRVER</sequence>
<dbReference type="PANTHER" id="PTHR43065:SF50">
    <property type="entry name" value="HISTIDINE KINASE"/>
    <property type="match status" value="1"/>
</dbReference>
<evidence type="ECO:0000256" key="4">
    <source>
        <dbReference type="ARBA" id="ARBA00022679"/>
    </source>
</evidence>
<dbReference type="EC" id="2.7.13.3" evidence="2"/>
<dbReference type="PROSITE" id="PS50112">
    <property type="entry name" value="PAS"/>
    <property type="match status" value="1"/>
</dbReference>
<evidence type="ECO:0000256" key="1">
    <source>
        <dbReference type="ARBA" id="ARBA00000085"/>
    </source>
</evidence>
<reference evidence="11" key="1">
    <citation type="submission" date="2021-12" db="EMBL/GenBank/DDBJ databases">
        <title>Discovery of the Pendulisporaceae a myxobacterial family with distinct sporulation behavior and unique specialized metabolism.</title>
        <authorList>
            <person name="Garcia R."/>
            <person name="Popoff A."/>
            <person name="Bader C.D."/>
            <person name="Loehr J."/>
            <person name="Walesch S."/>
            <person name="Walt C."/>
            <person name="Boldt J."/>
            <person name="Bunk B."/>
            <person name="Haeckl F.J.F.P.J."/>
            <person name="Gunesch A.P."/>
            <person name="Birkelbach J."/>
            <person name="Nuebel U."/>
            <person name="Pietschmann T."/>
            <person name="Bach T."/>
            <person name="Mueller R."/>
        </authorList>
    </citation>
    <scope>NUCLEOTIDE SEQUENCE</scope>
    <source>
        <strain evidence="11">MSr11367</strain>
    </source>
</reference>
<dbReference type="InterPro" id="IPR003594">
    <property type="entry name" value="HATPase_dom"/>
</dbReference>
<dbReference type="CDD" id="cd00130">
    <property type="entry name" value="PAS"/>
    <property type="match status" value="1"/>
</dbReference>
<organism evidence="11 12">
    <name type="scientific">Pendulispora rubella</name>
    <dbReference type="NCBI Taxonomy" id="2741070"/>
    <lineage>
        <taxon>Bacteria</taxon>
        <taxon>Pseudomonadati</taxon>
        <taxon>Myxococcota</taxon>
        <taxon>Myxococcia</taxon>
        <taxon>Myxococcales</taxon>
        <taxon>Sorangiineae</taxon>
        <taxon>Pendulisporaceae</taxon>
        <taxon>Pendulispora</taxon>
    </lineage>
</organism>
<dbReference type="InterPro" id="IPR004358">
    <property type="entry name" value="Sig_transdc_His_kin-like_C"/>
</dbReference>
<dbReference type="PROSITE" id="PS50109">
    <property type="entry name" value="HIS_KIN"/>
    <property type="match status" value="1"/>
</dbReference>
<dbReference type="SUPFAM" id="SSF55874">
    <property type="entry name" value="ATPase domain of HSP90 chaperone/DNA topoisomerase II/histidine kinase"/>
    <property type="match status" value="1"/>
</dbReference>
<evidence type="ECO:0000256" key="5">
    <source>
        <dbReference type="ARBA" id="ARBA00022741"/>
    </source>
</evidence>
<dbReference type="PRINTS" id="PR00344">
    <property type="entry name" value="BCTRLSENSOR"/>
</dbReference>
<accession>A0ABZ2L6L1</accession>
<dbReference type="SMART" id="SM00387">
    <property type="entry name" value="HATPase_c"/>
    <property type="match status" value="1"/>
</dbReference>
<protein>
    <recommendedName>
        <fullName evidence="2">histidine kinase</fullName>
        <ecNumber evidence="2">2.7.13.3</ecNumber>
    </recommendedName>
</protein>
<gene>
    <name evidence="11" type="ORF">LVJ94_04880</name>
</gene>
<evidence type="ECO:0000259" key="10">
    <source>
        <dbReference type="PROSITE" id="PS50112"/>
    </source>
</evidence>
<evidence type="ECO:0000256" key="6">
    <source>
        <dbReference type="ARBA" id="ARBA00022777"/>
    </source>
</evidence>
<dbReference type="Pfam" id="PF00989">
    <property type="entry name" value="PAS"/>
    <property type="match status" value="1"/>
</dbReference>
<feature type="domain" description="PAS" evidence="10">
    <location>
        <begin position="8"/>
        <end position="57"/>
    </location>
</feature>
<proteinExistence type="predicted"/>
<keyword evidence="12" id="KW-1185">Reference proteome</keyword>
<keyword evidence="4" id="KW-0808">Transferase</keyword>
<evidence type="ECO:0000259" key="9">
    <source>
        <dbReference type="PROSITE" id="PS50109"/>
    </source>
</evidence>
<keyword evidence="3" id="KW-0597">Phosphoprotein</keyword>
<dbReference type="SUPFAM" id="SSF55785">
    <property type="entry name" value="PYP-like sensor domain (PAS domain)"/>
    <property type="match status" value="1"/>
</dbReference>
<keyword evidence="8" id="KW-0902">Two-component regulatory system</keyword>
<dbReference type="Pfam" id="PF02518">
    <property type="entry name" value="HATPase_c"/>
    <property type="match status" value="1"/>
</dbReference>
<dbReference type="InterPro" id="IPR005467">
    <property type="entry name" value="His_kinase_dom"/>
</dbReference>
<dbReference type="Gene3D" id="3.30.450.20">
    <property type="entry name" value="PAS domain"/>
    <property type="match status" value="1"/>
</dbReference>
<evidence type="ECO:0000256" key="7">
    <source>
        <dbReference type="ARBA" id="ARBA00022840"/>
    </source>
</evidence>
<dbReference type="NCBIfam" id="TIGR00229">
    <property type="entry name" value="sensory_box"/>
    <property type="match status" value="1"/>
</dbReference>
<evidence type="ECO:0000313" key="12">
    <source>
        <dbReference type="Proteomes" id="UP001374803"/>
    </source>
</evidence>
<dbReference type="EMBL" id="CP089983">
    <property type="protein sequence ID" value="WXB06579.1"/>
    <property type="molecule type" value="Genomic_DNA"/>
</dbReference>
<name>A0ABZ2L6L1_9BACT</name>
<dbReference type="InterPro" id="IPR013767">
    <property type="entry name" value="PAS_fold"/>
</dbReference>
<evidence type="ECO:0000313" key="11">
    <source>
        <dbReference type="EMBL" id="WXB06579.1"/>
    </source>
</evidence>
<dbReference type="PANTHER" id="PTHR43065">
    <property type="entry name" value="SENSOR HISTIDINE KINASE"/>
    <property type="match status" value="1"/>
</dbReference>
<keyword evidence="7 11" id="KW-0067">ATP-binding</keyword>
<keyword evidence="5" id="KW-0547">Nucleotide-binding</keyword>
<dbReference type="InterPro" id="IPR000014">
    <property type="entry name" value="PAS"/>
</dbReference>